<evidence type="ECO:0000313" key="2">
    <source>
        <dbReference type="EMBL" id="MDE1347405.1"/>
    </source>
</evidence>
<dbReference type="InterPro" id="IPR029068">
    <property type="entry name" value="Glyas_Bleomycin-R_OHBP_Dase"/>
</dbReference>
<dbReference type="GO" id="GO:0005829">
    <property type="term" value="C:cytosol"/>
    <property type="evidence" value="ECO:0007669"/>
    <property type="project" value="TreeGrafter"/>
</dbReference>
<accession>A0A9X4FIE1</accession>
<comment type="caution">
    <text evidence="3">The sequence shown here is derived from an EMBL/GenBank/DDBJ whole genome shotgun (WGS) entry which is preliminary data.</text>
</comment>
<dbReference type="Gene3D" id="3.10.180.10">
    <property type="entry name" value="2,3-Dihydroxybiphenyl 1,2-Dioxygenase, domain 1"/>
    <property type="match status" value="1"/>
</dbReference>
<proteinExistence type="predicted"/>
<evidence type="ECO:0000313" key="3">
    <source>
        <dbReference type="EMBL" id="MDE1355861.1"/>
    </source>
</evidence>
<sequence length="198" mass="22669">MFEPLIDAQLHPEQLKQNIIQFMHKIQDLTEILHIDLSSNKADHIALRINDPDLAILAHKAWLNEGREISNAEINGRPIIVLEFSSPLQVLGWSIECLELPYPAPGKIYPQQTWEHIEFVVQSNAQTAQEYLHDIQSRYPYLQEQWNKLESKGVKVKLSSPKGEGERLNNPTVAFKWQGVCIKLHPHSLKDIVASEQA</sequence>
<dbReference type="PANTHER" id="PTHR37519">
    <property type="match status" value="1"/>
</dbReference>
<organism evidence="3 4">
    <name type="scientific">Vibrio aestuarianus</name>
    <dbReference type="NCBI Taxonomy" id="28171"/>
    <lineage>
        <taxon>Bacteria</taxon>
        <taxon>Pseudomonadati</taxon>
        <taxon>Pseudomonadota</taxon>
        <taxon>Gammaproteobacteria</taxon>
        <taxon>Vibrionales</taxon>
        <taxon>Vibrionaceae</taxon>
        <taxon>Vibrio</taxon>
    </lineage>
</organism>
<dbReference type="Pfam" id="PF06185">
    <property type="entry name" value="YecM"/>
    <property type="match status" value="1"/>
</dbReference>
<dbReference type="PANTHER" id="PTHR37519:SF1">
    <property type="entry name" value="DIHYDROXYBIPHENYL DIOXYGENASE DOMAIN-CONTAINING PROTEIN"/>
    <property type="match status" value="1"/>
</dbReference>
<protein>
    <submittedName>
        <fullName evidence="3">VOC family protein</fullName>
    </submittedName>
</protein>
<evidence type="ECO:0000313" key="4">
    <source>
        <dbReference type="Proteomes" id="UP001140973"/>
    </source>
</evidence>
<dbReference type="RefSeq" id="WP_171980342.1">
    <property type="nucleotide sequence ID" value="NZ_JAAKZK010000003.1"/>
</dbReference>
<dbReference type="InterPro" id="IPR010393">
    <property type="entry name" value="DUF991_YecM-like"/>
</dbReference>
<dbReference type="EMBL" id="JAKNAP010000002">
    <property type="protein sequence ID" value="MDE1355861.1"/>
    <property type="molecule type" value="Genomic_DNA"/>
</dbReference>
<dbReference type="Proteomes" id="UP001140973">
    <property type="component" value="Unassembled WGS sequence"/>
</dbReference>
<dbReference type="EMBL" id="JAKNBA010000002">
    <property type="protein sequence ID" value="MDE1240966.1"/>
    <property type="molecule type" value="Genomic_DNA"/>
</dbReference>
<evidence type="ECO:0000313" key="1">
    <source>
        <dbReference type="EMBL" id="MDE1240966.1"/>
    </source>
</evidence>
<dbReference type="AlphaFoldDB" id="A0A9X4FIE1"/>
<dbReference type="Proteomes" id="UP001140979">
    <property type="component" value="Unassembled WGS sequence"/>
</dbReference>
<dbReference type="NCBIfam" id="NF008683">
    <property type="entry name" value="PRK11700.1-6"/>
    <property type="match status" value="1"/>
</dbReference>
<name>A0A9X4FIE1_9VIBR</name>
<reference evidence="3" key="1">
    <citation type="submission" date="2022-02" db="EMBL/GenBank/DDBJ databases">
        <title>Emergence and expansion in Europe of a Vibrio aestuarianus clonal complex pathogenic for oysters.</title>
        <authorList>
            <person name="Mesnil A."/>
            <person name="Travers M.-A."/>
        </authorList>
    </citation>
    <scope>NUCLEOTIDE SEQUENCE</scope>
    <source>
        <strain evidence="3">151-ITT-15-cp-1</strain>
        <strain evidence="1">19_064_11T1</strain>
        <strain evidence="2">19_064_15T1</strain>
    </source>
</reference>
<dbReference type="Proteomes" id="UP001140978">
    <property type="component" value="Unassembled WGS sequence"/>
</dbReference>
<dbReference type="SUPFAM" id="SSF54593">
    <property type="entry name" value="Glyoxalase/Bleomycin resistance protein/Dihydroxybiphenyl dioxygenase"/>
    <property type="match status" value="1"/>
</dbReference>
<dbReference type="EMBL" id="JAKNAX010000038">
    <property type="protein sequence ID" value="MDE1347405.1"/>
    <property type="molecule type" value="Genomic_DNA"/>
</dbReference>
<gene>
    <name evidence="3" type="ORF">L9W73_00825</name>
    <name evidence="1" type="ORF">L9W94_02185</name>
    <name evidence="2" type="ORF">L9X51_13310</name>
</gene>